<evidence type="ECO:0000313" key="2">
    <source>
        <dbReference type="Proteomes" id="UP000319801"/>
    </source>
</evidence>
<organism evidence="1 2">
    <name type="scientific">Bagarius yarrelli</name>
    <name type="common">Goonch</name>
    <name type="synonym">Bagrus yarrelli</name>
    <dbReference type="NCBI Taxonomy" id="175774"/>
    <lineage>
        <taxon>Eukaryota</taxon>
        <taxon>Metazoa</taxon>
        <taxon>Chordata</taxon>
        <taxon>Craniata</taxon>
        <taxon>Vertebrata</taxon>
        <taxon>Euteleostomi</taxon>
        <taxon>Actinopterygii</taxon>
        <taxon>Neopterygii</taxon>
        <taxon>Teleostei</taxon>
        <taxon>Ostariophysi</taxon>
        <taxon>Siluriformes</taxon>
        <taxon>Sisoridae</taxon>
        <taxon>Sisorinae</taxon>
        <taxon>Bagarius</taxon>
    </lineage>
</organism>
<reference evidence="1 2" key="1">
    <citation type="journal article" date="2019" name="Genome Biol. Evol.">
        <title>Whole-Genome Sequencing of the Giant Devil Catfish, Bagarius yarrelli.</title>
        <authorList>
            <person name="Jiang W."/>
            <person name="Lv Y."/>
            <person name="Cheng L."/>
            <person name="Yang K."/>
            <person name="Chao B."/>
            <person name="Wang X."/>
            <person name="Li Y."/>
            <person name="Pan X."/>
            <person name="You X."/>
            <person name="Zhang Y."/>
            <person name="Yang J."/>
            <person name="Li J."/>
            <person name="Zhang X."/>
            <person name="Liu S."/>
            <person name="Sun C."/>
            <person name="Yang J."/>
            <person name="Shi Q."/>
        </authorList>
    </citation>
    <scope>NUCLEOTIDE SEQUENCE [LARGE SCALE GENOMIC DNA]</scope>
    <source>
        <strain evidence="1">JWS20170419001</strain>
        <tissue evidence="1">Muscle</tissue>
    </source>
</reference>
<protein>
    <submittedName>
        <fullName evidence="1">Uncharacterized protein</fullName>
    </submittedName>
</protein>
<accession>A0A556U8X3</accession>
<gene>
    <name evidence="1" type="ORF">Baya_9897</name>
</gene>
<dbReference type="Proteomes" id="UP000319801">
    <property type="component" value="Unassembled WGS sequence"/>
</dbReference>
<dbReference type="AlphaFoldDB" id="A0A556U8X3"/>
<sequence>MQPEAGRESRKMRARFPEEQMQGLITADLFAPMLMRRRQGDFQRRETANSAL</sequence>
<dbReference type="EMBL" id="VCAZ01000064">
    <property type="protein sequence ID" value="TSO15251.1"/>
    <property type="molecule type" value="Genomic_DNA"/>
</dbReference>
<name>A0A556U8X3_BAGYA</name>
<comment type="caution">
    <text evidence="1">The sequence shown here is derived from an EMBL/GenBank/DDBJ whole genome shotgun (WGS) entry which is preliminary data.</text>
</comment>
<evidence type="ECO:0000313" key="1">
    <source>
        <dbReference type="EMBL" id="TSO15251.1"/>
    </source>
</evidence>
<proteinExistence type="predicted"/>
<keyword evidence="2" id="KW-1185">Reference proteome</keyword>